<comment type="caution">
    <text evidence="1">The sequence shown here is derived from an EMBL/GenBank/DDBJ whole genome shotgun (WGS) entry which is preliminary data.</text>
</comment>
<evidence type="ECO:0000313" key="1">
    <source>
        <dbReference type="EMBL" id="KAG5442610.1"/>
    </source>
</evidence>
<proteinExistence type="predicted"/>
<reference evidence="1 2" key="2">
    <citation type="journal article" date="2021" name="Genomics">
        <title>High-quality reference genome for Clonorchis sinensis.</title>
        <authorList>
            <person name="Young N.D."/>
            <person name="Stroehlein A.J."/>
            <person name="Kinkar L."/>
            <person name="Wang T."/>
            <person name="Sohn W.M."/>
            <person name="Chang B.C.H."/>
            <person name="Kaur P."/>
            <person name="Weisz D."/>
            <person name="Dudchenko O."/>
            <person name="Aiden E.L."/>
            <person name="Korhonen P.K."/>
            <person name="Gasser R.B."/>
        </authorList>
    </citation>
    <scope>NUCLEOTIDE SEQUENCE [LARGE SCALE GENOMIC DNA]</scope>
    <source>
        <strain evidence="1">Cs-k2</strain>
    </source>
</reference>
<sequence length="122" mass="13468">MYWDTSCNGEGDGSLQSGLDKPRDKALNLSNCLKLVVNFEVSQVVAAIANKKPVHRETVNSEYRGIYPNDSNSLLDISETNLFYGRSVPLKTLMQEVEECRSKLLAFGGVIINQATINSRGD</sequence>
<keyword evidence="2" id="KW-1185">Reference proteome</keyword>
<dbReference type="EMBL" id="NIRI02000056">
    <property type="protein sequence ID" value="KAG5442610.1"/>
    <property type="molecule type" value="Genomic_DNA"/>
</dbReference>
<organism evidence="1 2">
    <name type="scientific">Clonorchis sinensis</name>
    <name type="common">Chinese liver fluke</name>
    <dbReference type="NCBI Taxonomy" id="79923"/>
    <lineage>
        <taxon>Eukaryota</taxon>
        <taxon>Metazoa</taxon>
        <taxon>Spiralia</taxon>
        <taxon>Lophotrochozoa</taxon>
        <taxon>Platyhelminthes</taxon>
        <taxon>Trematoda</taxon>
        <taxon>Digenea</taxon>
        <taxon>Opisthorchiida</taxon>
        <taxon>Opisthorchiata</taxon>
        <taxon>Opisthorchiidae</taxon>
        <taxon>Clonorchis</taxon>
    </lineage>
</organism>
<gene>
    <name evidence="1" type="ORF">CSKR_114000</name>
</gene>
<name>A0A8T1M0E4_CLOSI</name>
<dbReference type="Proteomes" id="UP000286415">
    <property type="component" value="Unassembled WGS sequence"/>
</dbReference>
<evidence type="ECO:0000313" key="2">
    <source>
        <dbReference type="Proteomes" id="UP000286415"/>
    </source>
</evidence>
<protein>
    <submittedName>
        <fullName evidence="1">Uncharacterized protein</fullName>
    </submittedName>
</protein>
<accession>A0A8T1M0E4</accession>
<reference evidence="1 2" key="1">
    <citation type="journal article" date="2018" name="Biotechnol. Adv.">
        <title>Improved genomic resources and new bioinformatic workflow for the carcinogenic parasite Clonorchis sinensis: Biotechnological implications.</title>
        <authorList>
            <person name="Wang D."/>
            <person name="Korhonen P.K."/>
            <person name="Gasser R.B."/>
            <person name="Young N.D."/>
        </authorList>
    </citation>
    <scope>NUCLEOTIDE SEQUENCE [LARGE SCALE GENOMIC DNA]</scope>
    <source>
        <strain evidence="1">Cs-k2</strain>
    </source>
</reference>